<evidence type="ECO:0000313" key="2">
    <source>
        <dbReference type="EMBL" id="KAF0023819.1"/>
    </source>
</evidence>
<organism evidence="2 3">
    <name type="scientific">Scophthalmus maximus</name>
    <name type="common">Turbot</name>
    <name type="synonym">Psetta maxima</name>
    <dbReference type="NCBI Taxonomy" id="52904"/>
    <lineage>
        <taxon>Eukaryota</taxon>
        <taxon>Metazoa</taxon>
        <taxon>Chordata</taxon>
        <taxon>Craniata</taxon>
        <taxon>Vertebrata</taxon>
        <taxon>Euteleostomi</taxon>
        <taxon>Actinopterygii</taxon>
        <taxon>Neopterygii</taxon>
        <taxon>Teleostei</taxon>
        <taxon>Neoteleostei</taxon>
        <taxon>Acanthomorphata</taxon>
        <taxon>Carangaria</taxon>
        <taxon>Pleuronectiformes</taxon>
        <taxon>Pleuronectoidei</taxon>
        <taxon>Scophthalmidae</taxon>
        <taxon>Scophthalmus</taxon>
    </lineage>
</organism>
<gene>
    <name evidence="2" type="ORF">F2P81_024449</name>
</gene>
<dbReference type="AlphaFoldDB" id="A0A6A4RU14"/>
<evidence type="ECO:0000313" key="3">
    <source>
        <dbReference type="Proteomes" id="UP000438429"/>
    </source>
</evidence>
<sequence length="115" mass="12614">MKSRYTRPGPPQRVFDQMDIVGVSTPRVSLHPPPACSFTQSPLSSRSRPRILSWIWAAPPCSIRQQHPAAADDEADRRSSSIQRQLMMRQTGAAAAAGRHSGGARSAHAWGVTWL</sequence>
<feature type="compositionally biased region" description="Low complexity" evidence="1">
    <location>
        <begin position="92"/>
        <end position="109"/>
    </location>
</feature>
<proteinExistence type="predicted"/>
<dbReference type="EMBL" id="VEVO01000022">
    <property type="protein sequence ID" value="KAF0023819.1"/>
    <property type="molecule type" value="Genomic_DNA"/>
</dbReference>
<protein>
    <submittedName>
        <fullName evidence="2">Uncharacterized protein</fullName>
    </submittedName>
</protein>
<dbReference type="Proteomes" id="UP000438429">
    <property type="component" value="Unassembled WGS sequence"/>
</dbReference>
<name>A0A6A4RU14_SCOMX</name>
<feature type="region of interest" description="Disordered" evidence="1">
    <location>
        <begin position="88"/>
        <end position="115"/>
    </location>
</feature>
<evidence type="ECO:0000256" key="1">
    <source>
        <dbReference type="SAM" id="MobiDB-lite"/>
    </source>
</evidence>
<reference evidence="2 3" key="1">
    <citation type="submission" date="2019-06" db="EMBL/GenBank/DDBJ databases">
        <title>Draft genomes of female and male turbot (Scophthalmus maximus).</title>
        <authorList>
            <person name="Xu H."/>
            <person name="Xu X.-W."/>
            <person name="Shao C."/>
            <person name="Chen S."/>
        </authorList>
    </citation>
    <scope>NUCLEOTIDE SEQUENCE [LARGE SCALE GENOMIC DNA]</scope>
    <source>
        <strain evidence="2">Ysfricsl-2016a</strain>
        <tissue evidence="2">Blood</tissue>
    </source>
</reference>
<comment type="caution">
    <text evidence="2">The sequence shown here is derived from an EMBL/GenBank/DDBJ whole genome shotgun (WGS) entry which is preliminary data.</text>
</comment>
<accession>A0A6A4RU14</accession>